<evidence type="ECO:0000256" key="7">
    <source>
        <dbReference type="ARBA" id="ARBA00023204"/>
    </source>
</evidence>
<comment type="caution">
    <text evidence="12">The sequence shown here is derived from an EMBL/GenBank/DDBJ whole genome shotgun (WGS) entry which is preliminary data.</text>
</comment>
<dbReference type="RefSeq" id="WP_270453548.1">
    <property type="nucleotide sequence ID" value="NZ_JADPIE010000003.1"/>
</dbReference>
<evidence type="ECO:0000256" key="8">
    <source>
        <dbReference type="ARBA" id="ARBA00024647"/>
    </source>
</evidence>
<dbReference type="PROSITE" id="PS00486">
    <property type="entry name" value="DNA_MISMATCH_REPAIR_2"/>
    <property type="match status" value="1"/>
</dbReference>
<dbReference type="InterPro" id="IPR000432">
    <property type="entry name" value="DNA_mismatch_repair_MutS_C"/>
</dbReference>
<dbReference type="Proteomes" id="UP000621436">
    <property type="component" value="Unassembled WGS sequence"/>
</dbReference>
<organism evidence="12 13">
    <name type="scientific">Halonatronomonas betaini</name>
    <dbReference type="NCBI Taxonomy" id="2778430"/>
    <lineage>
        <taxon>Bacteria</taxon>
        <taxon>Bacillati</taxon>
        <taxon>Bacillota</taxon>
        <taxon>Clostridia</taxon>
        <taxon>Halanaerobiales</taxon>
        <taxon>Halarsenatibacteraceae</taxon>
        <taxon>Halonatronomonas</taxon>
    </lineage>
</organism>
<dbReference type="Gene3D" id="3.30.420.110">
    <property type="entry name" value="MutS, connector domain"/>
    <property type="match status" value="1"/>
</dbReference>
<dbReference type="CDD" id="cd03284">
    <property type="entry name" value="ABC_MutS1"/>
    <property type="match status" value="1"/>
</dbReference>
<evidence type="ECO:0000256" key="6">
    <source>
        <dbReference type="ARBA" id="ARBA00023125"/>
    </source>
</evidence>
<dbReference type="InterPro" id="IPR017261">
    <property type="entry name" value="DNA_mismatch_repair_MutS/MSH"/>
</dbReference>
<dbReference type="SUPFAM" id="SSF48334">
    <property type="entry name" value="DNA repair protein MutS, domain III"/>
    <property type="match status" value="1"/>
</dbReference>
<dbReference type="EMBL" id="JADPIE010000003">
    <property type="protein sequence ID" value="MBF8436640.1"/>
    <property type="molecule type" value="Genomic_DNA"/>
</dbReference>
<evidence type="ECO:0000256" key="4">
    <source>
        <dbReference type="ARBA" id="ARBA00022763"/>
    </source>
</evidence>
<comment type="similarity">
    <text evidence="1 9 10">Belongs to the DNA mismatch repair MutS family.</text>
</comment>
<dbReference type="Pfam" id="PF05192">
    <property type="entry name" value="MutS_III"/>
    <property type="match status" value="1"/>
</dbReference>
<dbReference type="InterPro" id="IPR016151">
    <property type="entry name" value="DNA_mismatch_repair_MutS_N"/>
</dbReference>
<dbReference type="GO" id="GO:0005524">
    <property type="term" value="F:ATP binding"/>
    <property type="evidence" value="ECO:0007669"/>
    <property type="project" value="UniProtKB-UniRule"/>
</dbReference>
<evidence type="ECO:0000259" key="11">
    <source>
        <dbReference type="PROSITE" id="PS00486"/>
    </source>
</evidence>
<dbReference type="GO" id="GO:0005829">
    <property type="term" value="C:cytosol"/>
    <property type="evidence" value="ECO:0007669"/>
    <property type="project" value="TreeGrafter"/>
</dbReference>
<reference evidence="12" key="1">
    <citation type="submission" date="2020-11" db="EMBL/GenBank/DDBJ databases">
        <title>Halonatronomonas betainensis gen. nov., sp. nov. a novel haloalkaliphilic representative of the family Halanaerobiacae capable of betaine degradation.</title>
        <authorList>
            <person name="Boltyanskaya Y."/>
            <person name="Kevbrin V."/>
            <person name="Detkova E."/>
            <person name="Grouzdev D.S."/>
            <person name="Koziaeva V."/>
            <person name="Zhilina T."/>
        </authorList>
    </citation>
    <scope>NUCLEOTIDE SEQUENCE</scope>
    <source>
        <strain evidence="12">Z-7014</strain>
    </source>
</reference>
<dbReference type="InterPro" id="IPR005748">
    <property type="entry name" value="DNA_mismatch_repair_MutS"/>
</dbReference>
<name>A0A931AUB5_9FIRM</name>
<accession>A0A931AUB5</accession>
<dbReference type="Pfam" id="PF00488">
    <property type="entry name" value="MutS_V"/>
    <property type="match status" value="1"/>
</dbReference>
<dbReference type="FunFam" id="1.10.1420.10:FF:000007">
    <property type="entry name" value="DNA mismatch repair protein MutS"/>
    <property type="match status" value="1"/>
</dbReference>
<keyword evidence="6 9" id="KW-0238">DNA-binding</keyword>
<dbReference type="SMART" id="SM00534">
    <property type="entry name" value="MUTSac"/>
    <property type="match status" value="1"/>
</dbReference>
<evidence type="ECO:0000256" key="9">
    <source>
        <dbReference type="HAMAP-Rule" id="MF_00096"/>
    </source>
</evidence>
<dbReference type="PIRSF" id="PIRSF037677">
    <property type="entry name" value="DNA_mis_repair_Msh6"/>
    <property type="match status" value="1"/>
</dbReference>
<dbReference type="InterPro" id="IPR007696">
    <property type="entry name" value="DNA_mismatch_repair_MutS_core"/>
</dbReference>
<dbReference type="NCBIfam" id="NF003810">
    <property type="entry name" value="PRK05399.1"/>
    <property type="match status" value="1"/>
</dbReference>
<comment type="function">
    <text evidence="8 9">This protein is involved in the repair of mismatches in DNA. It is possible that it carries out the mismatch recognition step. This protein has a weak ATPase activity.</text>
</comment>
<dbReference type="InterPro" id="IPR007860">
    <property type="entry name" value="DNA_mmatch_repair_MutS_con_dom"/>
</dbReference>
<dbReference type="PANTHER" id="PTHR11361">
    <property type="entry name" value="DNA MISMATCH REPAIR PROTEIN MUTS FAMILY MEMBER"/>
    <property type="match status" value="1"/>
</dbReference>
<evidence type="ECO:0000256" key="2">
    <source>
        <dbReference type="ARBA" id="ARBA00021982"/>
    </source>
</evidence>
<dbReference type="PANTHER" id="PTHR11361:SF34">
    <property type="entry name" value="DNA MISMATCH REPAIR PROTEIN MSH1, MITOCHONDRIAL"/>
    <property type="match status" value="1"/>
</dbReference>
<feature type="domain" description="DNA mismatch repair proteins mutS family" evidence="11">
    <location>
        <begin position="697"/>
        <end position="713"/>
    </location>
</feature>
<dbReference type="Pfam" id="PF05188">
    <property type="entry name" value="MutS_II"/>
    <property type="match status" value="1"/>
</dbReference>
<dbReference type="SUPFAM" id="SSF53150">
    <property type="entry name" value="DNA repair protein MutS, domain II"/>
    <property type="match status" value="1"/>
</dbReference>
<gene>
    <name evidence="9 12" type="primary">mutS</name>
    <name evidence="12" type="ORF">I0Q91_06110</name>
</gene>
<dbReference type="NCBIfam" id="TIGR01070">
    <property type="entry name" value="mutS1"/>
    <property type="match status" value="1"/>
</dbReference>
<dbReference type="Gene3D" id="3.40.50.300">
    <property type="entry name" value="P-loop containing nucleotide triphosphate hydrolases"/>
    <property type="match status" value="1"/>
</dbReference>
<keyword evidence="4 9" id="KW-0227">DNA damage</keyword>
<dbReference type="SMART" id="SM00533">
    <property type="entry name" value="MUTSd"/>
    <property type="match status" value="1"/>
</dbReference>
<dbReference type="Pfam" id="PF01624">
    <property type="entry name" value="MutS_I"/>
    <property type="match status" value="1"/>
</dbReference>
<dbReference type="SUPFAM" id="SSF55271">
    <property type="entry name" value="DNA repair protein MutS, domain I"/>
    <property type="match status" value="1"/>
</dbReference>
<evidence type="ECO:0000256" key="1">
    <source>
        <dbReference type="ARBA" id="ARBA00006271"/>
    </source>
</evidence>
<dbReference type="GO" id="GO:0030983">
    <property type="term" value="F:mismatched DNA binding"/>
    <property type="evidence" value="ECO:0007669"/>
    <property type="project" value="InterPro"/>
</dbReference>
<keyword evidence="5 9" id="KW-0067">ATP-binding</keyword>
<dbReference type="Gene3D" id="3.40.1170.10">
    <property type="entry name" value="DNA repair protein MutS, domain I"/>
    <property type="match status" value="1"/>
</dbReference>
<dbReference type="InterPro" id="IPR007861">
    <property type="entry name" value="DNA_mismatch_repair_MutS_clamp"/>
</dbReference>
<dbReference type="GO" id="GO:0003684">
    <property type="term" value="F:damaged DNA binding"/>
    <property type="evidence" value="ECO:0007669"/>
    <property type="project" value="UniProtKB-UniRule"/>
</dbReference>
<dbReference type="InterPro" id="IPR036187">
    <property type="entry name" value="DNA_mismatch_repair_MutS_sf"/>
</dbReference>
<evidence type="ECO:0000313" key="12">
    <source>
        <dbReference type="EMBL" id="MBF8436640.1"/>
    </source>
</evidence>
<dbReference type="GO" id="GO:0006298">
    <property type="term" value="P:mismatch repair"/>
    <property type="evidence" value="ECO:0007669"/>
    <property type="project" value="UniProtKB-UniRule"/>
</dbReference>
<dbReference type="Pfam" id="PF05190">
    <property type="entry name" value="MutS_IV"/>
    <property type="match status" value="1"/>
</dbReference>
<dbReference type="InterPro" id="IPR036678">
    <property type="entry name" value="MutS_con_dom_sf"/>
</dbReference>
<evidence type="ECO:0000256" key="10">
    <source>
        <dbReference type="RuleBase" id="RU003756"/>
    </source>
</evidence>
<evidence type="ECO:0000256" key="3">
    <source>
        <dbReference type="ARBA" id="ARBA00022741"/>
    </source>
</evidence>
<dbReference type="FunFam" id="3.40.1170.10:FF:000001">
    <property type="entry name" value="DNA mismatch repair protein MutS"/>
    <property type="match status" value="1"/>
</dbReference>
<dbReference type="HAMAP" id="MF_00096">
    <property type="entry name" value="MutS"/>
    <property type="match status" value="1"/>
</dbReference>
<dbReference type="AlphaFoldDB" id="A0A931AUB5"/>
<evidence type="ECO:0000313" key="13">
    <source>
        <dbReference type="Proteomes" id="UP000621436"/>
    </source>
</evidence>
<dbReference type="FunFam" id="3.40.50.300:FF:000870">
    <property type="entry name" value="MutS protein homolog 4"/>
    <property type="match status" value="1"/>
</dbReference>
<sequence>MAKVTPMMQQYFSLKNKYPDSILFFRLGDFYEMFGDDAEEVVQILDIALTSRNKGGGEKTPMAGVPAHSAAPYIAKLINADYKVAICEQIEDADESSGLVERDVVRVITPGTVIEDEILTERKNNYLVALAEINNNYGLSYIDVSTGDYNVTETKNIDEVYDELNRLNPSEIVITKGFNPDNQWERLIKNNDYHISYIEEEIKNQSDKLENDFENILLEHFSINDLEEINLQNMDSAVKSAALILKYINHTQKKSLDHISSISRYFIEEYMVIDSSTRRNLELNQTIIDSRFDGSLLSVLDHTINSMGARLLRKWINQPLLEIEKIEKRQNAVKELLDSFVKRKKLQDSLKGIYDLERILSKISYGSINPRDMDCLRSSLNLIPELKNKLDDFQSVYLIEIKNKLDEIPELLEILNDALVEEPPVSPKEGGLIKSGFNEELDNLREESQEARDWIANLQPKERKRTGIGSLKVGFNKVFGYYIEVTKANLDTVPDDYERKQTLSNSERYIIPELKEKEAQVLGAEDQIHELEYKIFTRLREEANKVLERIKITAKQLATLDVLISLAEVAAENNYICPEVDDGDIITITEGRHPVVEIMDDVDFVPNHSRLDRKNNRFMIITGPNMSGKSTYLRQVALIVLMAQIGSFVPAGAARIGLVDRIFTRVGASDDLSTGQSTFMVEMNEVSNIINNASARSLVILDEVGRGTSTYDGLSLAWAISNYINNPDRIGARTLFATHYHELTVLANKNDGIKNLNVVVTEENNEVKFLHKIEPGSADDSYGIEVAKIAGLPEEIIDQAYLVLNKLENNNGEIDGRDFNRLDDEQLELFGYPENEEKIINEIRELDINNLTPIKALEKLYEFKQDLTGDE</sequence>
<keyword evidence="3 9" id="KW-0547">Nucleotide-binding</keyword>
<dbReference type="InterPro" id="IPR027417">
    <property type="entry name" value="P-loop_NTPase"/>
</dbReference>
<dbReference type="GO" id="GO:0140664">
    <property type="term" value="F:ATP-dependent DNA damage sensor activity"/>
    <property type="evidence" value="ECO:0007669"/>
    <property type="project" value="InterPro"/>
</dbReference>
<feature type="binding site" evidence="9">
    <location>
        <begin position="623"/>
        <end position="630"/>
    </location>
    <ligand>
        <name>ATP</name>
        <dbReference type="ChEBI" id="CHEBI:30616"/>
    </ligand>
</feature>
<proteinExistence type="inferred from homology"/>
<evidence type="ECO:0000256" key="5">
    <source>
        <dbReference type="ARBA" id="ARBA00022840"/>
    </source>
</evidence>
<dbReference type="Gene3D" id="1.10.1420.10">
    <property type="match status" value="2"/>
</dbReference>
<keyword evidence="13" id="KW-1185">Reference proteome</keyword>
<keyword evidence="7 9" id="KW-0234">DNA repair</keyword>
<dbReference type="InterPro" id="IPR007695">
    <property type="entry name" value="DNA_mismatch_repair_MutS-lik_N"/>
</dbReference>
<dbReference type="InterPro" id="IPR045076">
    <property type="entry name" value="MutS"/>
</dbReference>
<dbReference type="SUPFAM" id="SSF52540">
    <property type="entry name" value="P-loop containing nucleoside triphosphate hydrolases"/>
    <property type="match status" value="1"/>
</dbReference>
<protein>
    <recommendedName>
        <fullName evidence="2 9">DNA mismatch repair protein MutS</fullName>
    </recommendedName>
</protein>